<organism evidence="1 2">
    <name type="scientific">Atlanticothrix silvestris CENA357</name>
    <dbReference type="NCBI Taxonomy" id="1725252"/>
    <lineage>
        <taxon>Bacteria</taxon>
        <taxon>Bacillati</taxon>
        <taxon>Cyanobacteriota</taxon>
        <taxon>Cyanophyceae</taxon>
        <taxon>Nostocales</taxon>
        <taxon>Nodulariaceae</taxon>
        <taxon>Atlanticothrix</taxon>
        <taxon>Atlanticothrix silvestris</taxon>
    </lineage>
</organism>
<comment type="caution">
    <text evidence="1">The sequence shown here is derived from an EMBL/GenBank/DDBJ whole genome shotgun (WGS) entry which is preliminary data.</text>
</comment>
<dbReference type="Proteomes" id="UP000599391">
    <property type="component" value="Unassembled WGS sequence"/>
</dbReference>
<dbReference type="EMBL" id="JAECZB010000050">
    <property type="protein sequence ID" value="MBH8553998.1"/>
    <property type="molecule type" value="Genomic_DNA"/>
</dbReference>
<sequence>MNFKLYPSELQKLWFIDRYVTFLNHRSFRACPKAILEVQQRLRLHFYGLVVTWWMGGINAAQPSASGRGLEGRKIICETLEVQPPCPEDMIGSMAVVPMPAKLEHRDFIAVAQ</sequence>
<reference evidence="1 2" key="1">
    <citation type="journal article" date="2021" name="Int. J. Syst. Evol. Microbiol.">
        <title>Amazonocrinis nigriterrae gen. nov., sp. nov., Atlanticothrix silvestris gen. nov., sp. nov. and Dendronalium phyllosphericum gen. nov., sp. nov., nostocacean cyanobacteria from Brazilian environments.</title>
        <authorList>
            <person name="Alvarenga D.O."/>
            <person name="Andreote A.P.D."/>
            <person name="Branco L.H.Z."/>
            <person name="Delbaje E."/>
            <person name="Cruz R.B."/>
            <person name="Varani A.M."/>
            <person name="Fiore M.F."/>
        </authorList>
    </citation>
    <scope>NUCLEOTIDE SEQUENCE [LARGE SCALE GENOMIC DNA]</scope>
    <source>
        <strain evidence="1 2">CENA357</strain>
    </source>
</reference>
<keyword evidence="2" id="KW-1185">Reference proteome</keyword>
<gene>
    <name evidence="1" type="ORF">I8751_16800</name>
</gene>
<proteinExistence type="predicted"/>
<evidence type="ECO:0000313" key="2">
    <source>
        <dbReference type="Proteomes" id="UP000599391"/>
    </source>
</evidence>
<dbReference type="AlphaFoldDB" id="A0A8J7HK13"/>
<dbReference type="RefSeq" id="WP_214440263.1">
    <property type="nucleotide sequence ID" value="NZ_JAECZB010000050.1"/>
</dbReference>
<accession>A0A8J7HK13</accession>
<protein>
    <submittedName>
        <fullName evidence="1">Uncharacterized protein</fullName>
    </submittedName>
</protein>
<name>A0A8J7HK13_9CYAN</name>
<evidence type="ECO:0000313" key="1">
    <source>
        <dbReference type="EMBL" id="MBH8553998.1"/>
    </source>
</evidence>